<evidence type="ECO:0000256" key="13">
    <source>
        <dbReference type="ARBA" id="ARBA00023136"/>
    </source>
</evidence>
<organism evidence="19 20">
    <name type="scientific">Vigna mungo</name>
    <name type="common">Black gram</name>
    <name type="synonym">Phaseolus mungo</name>
    <dbReference type="NCBI Taxonomy" id="3915"/>
    <lineage>
        <taxon>Eukaryota</taxon>
        <taxon>Viridiplantae</taxon>
        <taxon>Streptophyta</taxon>
        <taxon>Embryophyta</taxon>
        <taxon>Tracheophyta</taxon>
        <taxon>Spermatophyta</taxon>
        <taxon>Magnoliopsida</taxon>
        <taxon>eudicotyledons</taxon>
        <taxon>Gunneridae</taxon>
        <taxon>Pentapetalae</taxon>
        <taxon>rosids</taxon>
        <taxon>fabids</taxon>
        <taxon>Fabales</taxon>
        <taxon>Fabaceae</taxon>
        <taxon>Papilionoideae</taxon>
        <taxon>50 kb inversion clade</taxon>
        <taxon>NPAAA clade</taxon>
        <taxon>indigoferoid/millettioid clade</taxon>
        <taxon>Phaseoleae</taxon>
        <taxon>Vigna</taxon>
    </lineage>
</organism>
<evidence type="ECO:0000259" key="18">
    <source>
        <dbReference type="PROSITE" id="PS50011"/>
    </source>
</evidence>
<dbReference type="PROSITE" id="PS00108">
    <property type="entry name" value="PROTEIN_KINASE_ST"/>
    <property type="match status" value="1"/>
</dbReference>
<evidence type="ECO:0000256" key="4">
    <source>
        <dbReference type="ARBA" id="ARBA00022614"/>
    </source>
</evidence>
<evidence type="ECO:0000313" key="20">
    <source>
        <dbReference type="Proteomes" id="UP001374535"/>
    </source>
</evidence>
<dbReference type="Gene3D" id="3.30.200.20">
    <property type="entry name" value="Phosphorylase Kinase, domain 1"/>
    <property type="match status" value="1"/>
</dbReference>
<dbReference type="AlphaFoldDB" id="A0AAQ3RS35"/>
<keyword evidence="15" id="KW-0325">Glycoprotein</keyword>
<feature type="domain" description="Protein kinase" evidence="18">
    <location>
        <begin position="1"/>
        <end position="174"/>
    </location>
</feature>
<dbReference type="InterPro" id="IPR001245">
    <property type="entry name" value="Ser-Thr/Tyr_kinase_cat_dom"/>
</dbReference>
<dbReference type="Gene3D" id="1.10.510.10">
    <property type="entry name" value="Transferase(Phosphotransferase) domain 1"/>
    <property type="match status" value="1"/>
</dbReference>
<protein>
    <recommendedName>
        <fullName evidence="2">non-specific serine/threonine protein kinase</fullName>
        <ecNumber evidence="2">2.7.11.1</ecNumber>
    </recommendedName>
</protein>
<dbReference type="InterPro" id="IPR008271">
    <property type="entry name" value="Ser/Thr_kinase_AS"/>
</dbReference>
<dbReference type="FunFam" id="1.10.510.10:FF:001023">
    <property type="entry name" value="Os07g0541700 protein"/>
    <property type="match status" value="1"/>
</dbReference>
<evidence type="ECO:0000256" key="8">
    <source>
        <dbReference type="ARBA" id="ARBA00022737"/>
    </source>
</evidence>
<gene>
    <name evidence="19" type="ORF">V8G54_019100</name>
</gene>
<proteinExistence type="predicted"/>
<keyword evidence="6" id="KW-0812">Transmembrane</keyword>
<dbReference type="EMBL" id="CP144695">
    <property type="protein sequence ID" value="WVZ05754.1"/>
    <property type="molecule type" value="Genomic_DNA"/>
</dbReference>
<evidence type="ECO:0000256" key="6">
    <source>
        <dbReference type="ARBA" id="ARBA00022692"/>
    </source>
</evidence>
<evidence type="ECO:0000256" key="15">
    <source>
        <dbReference type="ARBA" id="ARBA00023180"/>
    </source>
</evidence>
<evidence type="ECO:0000256" key="5">
    <source>
        <dbReference type="ARBA" id="ARBA00022679"/>
    </source>
</evidence>
<keyword evidence="9" id="KW-0547">Nucleotide-binding</keyword>
<comment type="catalytic activity">
    <reaction evidence="17">
        <text>L-seryl-[protein] + ATP = O-phospho-L-seryl-[protein] + ADP + H(+)</text>
        <dbReference type="Rhea" id="RHEA:17989"/>
        <dbReference type="Rhea" id="RHEA-COMP:9863"/>
        <dbReference type="Rhea" id="RHEA-COMP:11604"/>
        <dbReference type="ChEBI" id="CHEBI:15378"/>
        <dbReference type="ChEBI" id="CHEBI:29999"/>
        <dbReference type="ChEBI" id="CHEBI:30616"/>
        <dbReference type="ChEBI" id="CHEBI:83421"/>
        <dbReference type="ChEBI" id="CHEBI:456216"/>
        <dbReference type="EC" id="2.7.11.1"/>
    </reaction>
</comment>
<keyword evidence="7" id="KW-0732">Signal</keyword>
<dbReference type="PROSITE" id="PS50011">
    <property type="entry name" value="PROTEIN_KINASE_DOM"/>
    <property type="match status" value="1"/>
</dbReference>
<evidence type="ECO:0000256" key="2">
    <source>
        <dbReference type="ARBA" id="ARBA00012513"/>
    </source>
</evidence>
<dbReference type="InterPro" id="IPR000719">
    <property type="entry name" value="Prot_kinase_dom"/>
</dbReference>
<keyword evidence="4" id="KW-0433">Leucine-rich repeat</keyword>
<dbReference type="PANTHER" id="PTHR47986">
    <property type="entry name" value="OSJNBA0070M12.3 PROTEIN"/>
    <property type="match status" value="1"/>
</dbReference>
<evidence type="ECO:0000256" key="1">
    <source>
        <dbReference type="ARBA" id="ARBA00004167"/>
    </source>
</evidence>
<comment type="subcellular location">
    <subcellularLocation>
        <location evidence="1">Membrane</location>
        <topology evidence="1">Single-pass membrane protein</topology>
    </subcellularLocation>
</comment>
<evidence type="ECO:0000256" key="16">
    <source>
        <dbReference type="ARBA" id="ARBA00047899"/>
    </source>
</evidence>
<dbReference type="SMART" id="SM00220">
    <property type="entry name" value="S_TKc"/>
    <property type="match status" value="1"/>
</dbReference>
<evidence type="ECO:0000256" key="10">
    <source>
        <dbReference type="ARBA" id="ARBA00022777"/>
    </source>
</evidence>
<dbReference type="Proteomes" id="UP001374535">
    <property type="component" value="Chromosome 6"/>
</dbReference>
<reference evidence="19 20" key="1">
    <citation type="journal article" date="2023" name="Life. Sci Alliance">
        <title>Evolutionary insights into 3D genome organization and epigenetic landscape of Vigna mungo.</title>
        <authorList>
            <person name="Junaid A."/>
            <person name="Singh B."/>
            <person name="Bhatia S."/>
        </authorList>
    </citation>
    <scope>NUCLEOTIDE SEQUENCE [LARGE SCALE GENOMIC DNA]</scope>
    <source>
        <strain evidence="19">Urdbean</strain>
    </source>
</reference>
<keyword evidence="20" id="KW-1185">Reference proteome</keyword>
<sequence length="174" mass="19675">MESVATGSKGLNEFQAEIAILSKVRHRHLVALLGYCINGNERLLVYEYMPQGTLTQHLFDWRENGCAPLTWKQRIAIALDVARGVEYLHSLAQQSFIHRDLKPSNILLGDDMRAKVADFGLVKNAPDGKYSVETKLAGTFGYLAPEYAGIFGLFLFIFFPDYNCLYVTTIQYIF</sequence>
<keyword evidence="10" id="KW-0418">Kinase</keyword>
<keyword evidence="5" id="KW-0808">Transferase</keyword>
<keyword evidence="3" id="KW-0723">Serine/threonine-protein kinase</keyword>
<dbReference type="GO" id="GO:0004674">
    <property type="term" value="F:protein serine/threonine kinase activity"/>
    <property type="evidence" value="ECO:0007669"/>
    <property type="project" value="UniProtKB-KW"/>
</dbReference>
<evidence type="ECO:0000256" key="9">
    <source>
        <dbReference type="ARBA" id="ARBA00022741"/>
    </source>
</evidence>
<dbReference type="InterPro" id="IPR011009">
    <property type="entry name" value="Kinase-like_dom_sf"/>
</dbReference>
<evidence type="ECO:0000256" key="11">
    <source>
        <dbReference type="ARBA" id="ARBA00022840"/>
    </source>
</evidence>
<keyword evidence="8" id="KW-0677">Repeat</keyword>
<accession>A0AAQ3RS35</accession>
<dbReference type="GO" id="GO:0016020">
    <property type="term" value="C:membrane"/>
    <property type="evidence" value="ECO:0007669"/>
    <property type="project" value="UniProtKB-SubCell"/>
</dbReference>
<evidence type="ECO:0000256" key="17">
    <source>
        <dbReference type="ARBA" id="ARBA00048679"/>
    </source>
</evidence>
<dbReference type="Pfam" id="PF07714">
    <property type="entry name" value="PK_Tyr_Ser-Thr"/>
    <property type="match status" value="1"/>
</dbReference>
<dbReference type="EC" id="2.7.11.1" evidence="2"/>
<evidence type="ECO:0000256" key="7">
    <source>
        <dbReference type="ARBA" id="ARBA00022729"/>
    </source>
</evidence>
<keyword evidence="11" id="KW-0067">ATP-binding</keyword>
<dbReference type="PANTHER" id="PTHR47986:SF10">
    <property type="entry name" value="RECEPTOR-LIKE KINASE TMK4"/>
    <property type="match status" value="1"/>
</dbReference>
<evidence type="ECO:0000256" key="14">
    <source>
        <dbReference type="ARBA" id="ARBA00023170"/>
    </source>
</evidence>
<evidence type="ECO:0000256" key="12">
    <source>
        <dbReference type="ARBA" id="ARBA00022989"/>
    </source>
</evidence>
<dbReference type="InterPro" id="IPR052422">
    <property type="entry name" value="Auxin_Ser/Thr_Kinase"/>
</dbReference>
<evidence type="ECO:0000313" key="19">
    <source>
        <dbReference type="EMBL" id="WVZ05754.1"/>
    </source>
</evidence>
<dbReference type="SUPFAM" id="SSF56112">
    <property type="entry name" value="Protein kinase-like (PK-like)"/>
    <property type="match status" value="1"/>
</dbReference>
<keyword evidence="13" id="KW-0472">Membrane</keyword>
<name>A0AAQ3RS35_VIGMU</name>
<keyword evidence="14" id="KW-0675">Receptor</keyword>
<evidence type="ECO:0000256" key="3">
    <source>
        <dbReference type="ARBA" id="ARBA00022527"/>
    </source>
</evidence>
<dbReference type="GO" id="GO:0005524">
    <property type="term" value="F:ATP binding"/>
    <property type="evidence" value="ECO:0007669"/>
    <property type="project" value="UniProtKB-KW"/>
</dbReference>
<comment type="catalytic activity">
    <reaction evidence="16">
        <text>L-threonyl-[protein] + ATP = O-phospho-L-threonyl-[protein] + ADP + H(+)</text>
        <dbReference type="Rhea" id="RHEA:46608"/>
        <dbReference type="Rhea" id="RHEA-COMP:11060"/>
        <dbReference type="Rhea" id="RHEA-COMP:11605"/>
        <dbReference type="ChEBI" id="CHEBI:15378"/>
        <dbReference type="ChEBI" id="CHEBI:30013"/>
        <dbReference type="ChEBI" id="CHEBI:30616"/>
        <dbReference type="ChEBI" id="CHEBI:61977"/>
        <dbReference type="ChEBI" id="CHEBI:456216"/>
        <dbReference type="EC" id="2.7.11.1"/>
    </reaction>
</comment>
<keyword evidence="12" id="KW-1133">Transmembrane helix</keyword>